<feature type="domain" description="PH" evidence="4">
    <location>
        <begin position="382"/>
        <end position="487"/>
    </location>
</feature>
<comment type="caution">
    <text evidence="8">The sequence shown here is derived from an EMBL/GenBank/DDBJ whole genome shotgun (WGS) entry which is preliminary data.</text>
</comment>
<dbReference type="SMART" id="SM00229">
    <property type="entry name" value="RasGEFN"/>
    <property type="match status" value="1"/>
</dbReference>
<evidence type="ECO:0000259" key="6">
    <source>
        <dbReference type="PROSITE" id="PS50010"/>
    </source>
</evidence>
<dbReference type="InterPro" id="IPR011993">
    <property type="entry name" value="PH-like_dom_sf"/>
</dbReference>
<dbReference type="SUPFAM" id="SSF47113">
    <property type="entry name" value="Histone-fold"/>
    <property type="match status" value="1"/>
</dbReference>
<dbReference type="CDD" id="cd00155">
    <property type="entry name" value="RasGEF"/>
    <property type="match status" value="1"/>
</dbReference>
<protein>
    <submittedName>
        <fullName evidence="8">Uncharacterized protein</fullName>
    </submittedName>
</protein>
<dbReference type="Gene3D" id="1.10.840.10">
    <property type="entry name" value="Ras guanine-nucleotide exchange factors catalytic domain"/>
    <property type="match status" value="1"/>
</dbReference>
<dbReference type="InterPro" id="IPR001849">
    <property type="entry name" value="PH_domain"/>
</dbReference>
<dbReference type="InterPro" id="IPR055251">
    <property type="entry name" value="SOS1_NGEF_PH"/>
</dbReference>
<feature type="compositionally biased region" description="Polar residues" evidence="3">
    <location>
        <begin position="981"/>
        <end position="995"/>
    </location>
</feature>
<dbReference type="CDD" id="cd01261">
    <property type="entry name" value="PH_SOS"/>
    <property type="match status" value="1"/>
</dbReference>
<dbReference type="GO" id="GO:0007265">
    <property type="term" value="P:Ras protein signal transduction"/>
    <property type="evidence" value="ECO:0007669"/>
    <property type="project" value="TreeGrafter"/>
</dbReference>
<dbReference type="PROSITE" id="PS50003">
    <property type="entry name" value="PH_DOMAIN"/>
    <property type="match status" value="1"/>
</dbReference>
<dbReference type="Pfam" id="PF00621">
    <property type="entry name" value="RhoGEF"/>
    <property type="match status" value="1"/>
</dbReference>
<evidence type="ECO:0000256" key="2">
    <source>
        <dbReference type="PROSITE-ProRule" id="PRU00168"/>
    </source>
</evidence>
<dbReference type="PROSITE" id="PS50010">
    <property type="entry name" value="DH_2"/>
    <property type="match status" value="1"/>
</dbReference>
<dbReference type="SUPFAM" id="SSF48366">
    <property type="entry name" value="Ras GEF"/>
    <property type="match status" value="1"/>
</dbReference>
<dbReference type="PROSITE" id="PS00720">
    <property type="entry name" value="RASGEF"/>
    <property type="match status" value="1"/>
</dbReference>
<feature type="compositionally biased region" description="Pro residues" evidence="3">
    <location>
        <begin position="1065"/>
        <end position="1087"/>
    </location>
</feature>
<evidence type="ECO:0000313" key="8">
    <source>
        <dbReference type="EMBL" id="CAL1541623.1"/>
    </source>
</evidence>
<dbReference type="InterPro" id="IPR000219">
    <property type="entry name" value="DH_dom"/>
</dbReference>
<organism evidence="8 9">
    <name type="scientific">Lymnaea stagnalis</name>
    <name type="common">Great pond snail</name>
    <name type="synonym">Helix stagnalis</name>
    <dbReference type="NCBI Taxonomy" id="6523"/>
    <lineage>
        <taxon>Eukaryota</taxon>
        <taxon>Metazoa</taxon>
        <taxon>Spiralia</taxon>
        <taxon>Lophotrochozoa</taxon>
        <taxon>Mollusca</taxon>
        <taxon>Gastropoda</taxon>
        <taxon>Heterobranchia</taxon>
        <taxon>Euthyneura</taxon>
        <taxon>Panpulmonata</taxon>
        <taxon>Hygrophila</taxon>
        <taxon>Lymnaeoidea</taxon>
        <taxon>Lymnaeidae</taxon>
        <taxon>Lymnaea</taxon>
    </lineage>
</organism>
<reference evidence="8 9" key="1">
    <citation type="submission" date="2024-04" db="EMBL/GenBank/DDBJ databases">
        <authorList>
            <consortium name="Genoscope - CEA"/>
            <person name="William W."/>
        </authorList>
    </citation>
    <scope>NUCLEOTIDE SEQUENCE [LARGE SCALE GENOMIC DNA]</scope>
</reference>
<feature type="domain" description="Ras-GEF" evidence="5">
    <location>
        <begin position="717"/>
        <end position="958"/>
    </location>
</feature>
<evidence type="ECO:0000259" key="4">
    <source>
        <dbReference type="PROSITE" id="PS50003"/>
    </source>
</evidence>
<dbReference type="PROSITE" id="PS50212">
    <property type="entry name" value="RASGEF_NTER"/>
    <property type="match status" value="1"/>
</dbReference>
<accession>A0AAV2I864</accession>
<dbReference type="PANTHER" id="PTHR23113">
    <property type="entry name" value="GUANINE NUCLEOTIDE EXCHANGE FACTOR"/>
    <property type="match status" value="1"/>
</dbReference>
<feature type="region of interest" description="Disordered" evidence="3">
    <location>
        <begin position="973"/>
        <end position="1164"/>
    </location>
</feature>
<dbReference type="InterPro" id="IPR019804">
    <property type="entry name" value="Ras_G-nucl-exch_fac_CS"/>
</dbReference>
<keyword evidence="9" id="KW-1185">Reference proteome</keyword>
<dbReference type="SUPFAM" id="SSF50729">
    <property type="entry name" value="PH domain-like"/>
    <property type="match status" value="1"/>
</dbReference>
<dbReference type="InterPro" id="IPR000651">
    <property type="entry name" value="Ras-like_Gua-exchang_fac_N"/>
</dbReference>
<evidence type="ECO:0000259" key="7">
    <source>
        <dbReference type="PROSITE" id="PS50212"/>
    </source>
</evidence>
<dbReference type="SMART" id="SM00233">
    <property type="entry name" value="PH"/>
    <property type="match status" value="1"/>
</dbReference>
<dbReference type="Gene3D" id="2.30.29.30">
    <property type="entry name" value="Pleckstrin-homology domain (PH domain)/Phosphotyrosine-binding domain (PTB)"/>
    <property type="match status" value="1"/>
</dbReference>
<gene>
    <name evidence="8" type="ORF">GSLYS_00015229001</name>
</gene>
<feature type="domain" description="N-terminal Ras-GEF" evidence="7">
    <location>
        <begin position="538"/>
        <end position="682"/>
    </location>
</feature>
<dbReference type="SUPFAM" id="SSF48065">
    <property type="entry name" value="DBL homology domain (DH-domain)"/>
    <property type="match status" value="1"/>
</dbReference>
<dbReference type="Gene3D" id="1.10.20.10">
    <property type="entry name" value="Histone, subunit A"/>
    <property type="match status" value="1"/>
</dbReference>
<dbReference type="Proteomes" id="UP001497497">
    <property type="component" value="Unassembled WGS sequence"/>
</dbReference>
<evidence type="ECO:0000256" key="3">
    <source>
        <dbReference type="SAM" id="MobiDB-lite"/>
    </source>
</evidence>
<dbReference type="Pfam" id="PF00618">
    <property type="entry name" value="RasGEF_N"/>
    <property type="match status" value="1"/>
</dbReference>
<dbReference type="InterPro" id="IPR036964">
    <property type="entry name" value="RASGEF_cat_dom_sf"/>
</dbReference>
<dbReference type="Pfam" id="PF00617">
    <property type="entry name" value="RasGEF"/>
    <property type="match status" value="1"/>
</dbReference>
<evidence type="ECO:0000256" key="1">
    <source>
        <dbReference type="ARBA" id="ARBA00022658"/>
    </source>
</evidence>
<keyword evidence="1 2" id="KW-0344">Guanine-nucleotide releasing factor</keyword>
<dbReference type="PROSITE" id="PS50009">
    <property type="entry name" value="RASGEF_CAT"/>
    <property type="match status" value="1"/>
</dbReference>
<evidence type="ECO:0000259" key="5">
    <source>
        <dbReference type="PROSITE" id="PS50009"/>
    </source>
</evidence>
<dbReference type="InterPro" id="IPR008937">
    <property type="entry name" value="Ras-like_GEF"/>
</dbReference>
<dbReference type="InterPro" id="IPR001895">
    <property type="entry name" value="RASGEF_cat_dom"/>
</dbReference>
<dbReference type="GO" id="GO:0005886">
    <property type="term" value="C:plasma membrane"/>
    <property type="evidence" value="ECO:0007669"/>
    <property type="project" value="TreeGrafter"/>
</dbReference>
<name>A0AAV2I864_LYMST</name>
<feature type="domain" description="DH" evidence="6">
    <location>
        <begin position="146"/>
        <end position="333"/>
    </location>
</feature>
<evidence type="ECO:0000313" key="9">
    <source>
        <dbReference type="Proteomes" id="UP001497497"/>
    </source>
</evidence>
<feature type="compositionally biased region" description="Polar residues" evidence="3">
    <location>
        <begin position="1113"/>
        <end position="1138"/>
    </location>
</feature>
<feature type="compositionally biased region" description="Basic and acidic residues" evidence="3">
    <location>
        <begin position="1141"/>
        <end position="1158"/>
    </location>
</feature>
<dbReference type="EMBL" id="CAXITT010000444">
    <property type="protein sequence ID" value="CAL1541623.1"/>
    <property type="molecule type" value="Genomic_DNA"/>
</dbReference>
<sequence>MVRLLVTLCSAQPHSIEDVDDRITKTFPDPIDKWAIRDAQNAVRDGKKNSTIVLPVDKIQPLLKEELGYRVDFTLALYITAVLEYIAADILKISGIYVKNIKHLEISLQDIKVAICADQVLYDMFFQEEELSVVVEDEPVRREKMTYEEIMKDLIMEETQYLRDLNMIIRVFRAPFAKLFPRSKDLDVIFSNILDIYDFTAKLLSSVEDQVEMAQEGDVPLVGTCFTDLTEGEEFSVYERYVTDMIAPNGKGRLNALLMREDVINYLKQAGNGFREAFKYVLPKLLMGPVYHCLQYFEIVKALISTSPSDEDKECLTQADGLLQALKARLERKLGNIPKRKTWELSLRMHAHSRAATVQKMQEIQRSIDGWDGKDIIQMCSEFIMEGPLTKVTGRRTNPERYCFLFDGLIILCKTNPRRTSSAGPVSEYKLKEKFLIRKVEVVDKEDTDDLKNAFEIHPREHMHIVLQAKTVDEKTNWMAALVSLQTRSMLERSLDSKLREEEKNHPLVLPSPQHYEFAIEDSVKNIIFEDNQDSSHESPLIKGGQLVKLVERLTYHMYADPRFLRTFLLTYRSFCSSRELLELLVKRFEIPEPKFNSVTCSVDDNAALKLREDLKRFRNEYIKPVQFRVANVFRHWVDNHFYDFERDPELLDRLNEFLRSIKGKAMRKMADIISKSIQRKQESSNTEREFTYQETKPKIEWFIAKKPEDFNLMTLHPIEIARQVTLLEFDLYRAIKPSELVGMPWMKKDKQQTAPNLLKMIHFSTNFTYWLELFIVETMNPEERVAVVSRVIEVMMVFQELNNFNGVLEVIGALNSASVFRLEHTKKELPHKYQKALEEASELNNDHFKKYIEKLRSINPPCVPFLGMYLTNILKTEEGNPDFVANAPEGIINFSKRRKVAEITGEIQQYQNQPYCLDQENSIREFFAVLDPLKERSMSEKELEDYLYKTSLEIEPRDGKLLRFPKKFNPDCLKSPGIKPSTNRHGSSTKSSVIPPSLPKMSEEDDSSQSVCVTPTSPNKPQSPSAIGGTINNVFATSPEPGSSPPILSPASVIQEEPELRRNTPPPLPPRRGNPLLEPPPTPPPRSDSDRPPPVPPRRDSMPHQNGRAAVRSQSMTHPRNSSSSHENSLVRSQVDFNGNEEHLDRPELPPRTYLDHLRKKSS</sequence>
<dbReference type="SMART" id="SM00147">
    <property type="entry name" value="RasGEF"/>
    <property type="match status" value="1"/>
</dbReference>
<dbReference type="Gene3D" id="1.20.870.10">
    <property type="entry name" value="Son of sevenless (SoS) protein Chain: S domain 1"/>
    <property type="match status" value="1"/>
</dbReference>
<feature type="compositionally biased region" description="Basic and acidic residues" evidence="3">
    <location>
        <begin position="1088"/>
        <end position="1103"/>
    </location>
</feature>
<dbReference type="InterPro" id="IPR023578">
    <property type="entry name" value="Ras_GEF_dom_sf"/>
</dbReference>
<dbReference type="Gene3D" id="6.10.250.3060">
    <property type="match status" value="1"/>
</dbReference>
<feature type="compositionally biased region" description="Polar residues" evidence="3">
    <location>
        <begin position="1009"/>
        <end position="1037"/>
    </location>
</feature>
<dbReference type="Gene3D" id="1.20.900.10">
    <property type="entry name" value="Dbl homology (DH) domain"/>
    <property type="match status" value="1"/>
</dbReference>
<dbReference type="AlphaFoldDB" id="A0AAV2I864"/>
<dbReference type="CDD" id="cd06224">
    <property type="entry name" value="REM"/>
    <property type="match status" value="1"/>
</dbReference>
<dbReference type="SMART" id="SM00325">
    <property type="entry name" value="RhoGEF"/>
    <property type="match status" value="1"/>
</dbReference>
<proteinExistence type="predicted"/>
<dbReference type="InterPro" id="IPR009072">
    <property type="entry name" value="Histone-fold"/>
</dbReference>
<dbReference type="CDD" id="cd22915">
    <property type="entry name" value="HFD_SOS1_rpt2"/>
    <property type="match status" value="1"/>
</dbReference>
<dbReference type="PANTHER" id="PTHR23113:SF363">
    <property type="entry name" value="PROTEIN SON OF SEVENLESS"/>
    <property type="match status" value="1"/>
</dbReference>
<dbReference type="Pfam" id="PF22697">
    <property type="entry name" value="SOS1_NGEF_PH"/>
    <property type="match status" value="1"/>
</dbReference>
<dbReference type="GO" id="GO:0005085">
    <property type="term" value="F:guanyl-nucleotide exchange factor activity"/>
    <property type="evidence" value="ECO:0007669"/>
    <property type="project" value="UniProtKB-KW"/>
</dbReference>
<dbReference type="GO" id="GO:0046982">
    <property type="term" value="F:protein heterodimerization activity"/>
    <property type="evidence" value="ECO:0007669"/>
    <property type="project" value="InterPro"/>
</dbReference>
<dbReference type="InterPro" id="IPR035899">
    <property type="entry name" value="DBL_dom_sf"/>
</dbReference>